<dbReference type="GO" id="GO:0065002">
    <property type="term" value="P:intracellular protein transmembrane transport"/>
    <property type="evidence" value="ECO:0007669"/>
    <property type="project" value="TreeGrafter"/>
</dbReference>
<keyword evidence="5" id="KW-1003">Cell membrane</keyword>
<keyword evidence="5" id="KW-0813">Transport</keyword>
<dbReference type="OrthoDB" id="9777044at2"/>
<feature type="transmembrane region" description="Helical" evidence="5">
    <location>
        <begin position="317"/>
        <end position="335"/>
    </location>
</feature>
<keyword evidence="3 5" id="KW-1133">Transmembrane helix</keyword>
<feature type="transmembrane region" description="Helical" evidence="5">
    <location>
        <begin position="169"/>
        <end position="196"/>
    </location>
</feature>
<comment type="caution">
    <text evidence="5">Lacks conserved residue(s) required for the propagation of feature annotation.</text>
</comment>
<evidence type="ECO:0000256" key="3">
    <source>
        <dbReference type="ARBA" id="ARBA00022989"/>
    </source>
</evidence>
<comment type="subunit">
    <text evidence="5">Forms a complex with TatA.</text>
</comment>
<gene>
    <name evidence="6" type="primary">tatC2</name>
    <name evidence="5" type="synonym">tatC</name>
    <name evidence="6" type="ORF">CA12_38760</name>
</gene>
<keyword evidence="5" id="KW-0653">Protein transport</keyword>
<comment type="similarity">
    <text evidence="5">Belongs to the TatC family.</text>
</comment>
<dbReference type="GO" id="GO:0009977">
    <property type="term" value="F:proton motive force dependent protein transmembrane transporter activity"/>
    <property type="evidence" value="ECO:0007669"/>
    <property type="project" value="TreeGrafter"/>
</dbReference>
<dbReference type="HAMAP" id="MF_00902">
    <property type="entry name" value="TatC"/>
    <property type="match status" value="1"/>
</dbReference>
<dbReference type="InterPro" id="IPR002033">
    <property type="entry name" value="TatC"/>
</dbReference>
<evidence type="ECO:0000313" key="6">
    <source>
        <dbReference type="EMBL" id="QDT17744.1"/>
    </source>
</evidence>
<feature type="transmembrane region" description="Helical" evidence="5">
    <location>
        <begin position="259"/>
        <end position="281"/>
    </location>
</feature>
<evidence type="ECO:0000256" key="1">
    <source>
        <dbReference type="ARBA" id="ARBA00004141"/>
    </source>
</evidence>
<evidence type="ECO:0000313" key="7">
    <source>
        <dbReference type="Proteomes" id="UP000318741"/>
    </source>
</evidence>
<feature type="transmembrane region" description="Helical" evidence="5">
    <location>
        <begin position="208"/>
        <end position="239"/>
    </location>
</feature>
<name>A0A517PED7_9PLAN</name>
<dbReference type="KEGG" id="acaf:CA12_38760"/>
<dbReference type="EMBL" id="CP036265">
    <property type="protein sequence ID" value="QDT17744.1"/>
    <property type="molecule type" value="Genomic_DNA"/>
</dbReference>
<evidence type="ECO:0000256" key="4">
    <source>
        <dbReference type="ARBA" id="ARBA00023136"/>
    </source>
</evidence>
<accession>A0A517PED7</accession>
<dbReference type="PANTHER" id="PTHR30371">
    <property type="entry name" value="SEC-INDEPENDENT PROTEIN TRANSLOCASE PROTEIN TATC"/>
    <property type="match status" value="1"/>
</dbReference>
<evidence type="ECO:0000256" key="2">
    <source>
        <dbReference type="ARBA" id="ARBA00022692"/>
    </source>
</evidence>
<keyword evidence="2 5" id="KW-0812">Transmembrane</keyword>
<evidence type="ECO:0000256" key="5">
    <source>
        <dbReference type="HAMAP-Rule" id="MF_00902"/>
    </source>
</evidence>
<dbReference type="GO" id="GO:0033281">
    <property type="term" value="C:TAT protein transport complex"/>
    <property type="evidence" value="ECO:0007669"/>
    <property type="project" value="UniProtKB-UniRule"/>
</dbReference>
<dbReference type="GO" id="GO:0043953">
    <property type="term" value="P:protein transport by the Tat complex"/>
    <property type="evidence" value="ECO:0007669"/>
    <property type="project" value="UniProtKB-UniRule"/>
</dbReference>
<comment type="function">
    <text evidence="5">Part of the twin-arginine translocation (Tat) system that transports large folded proteins containing a characteristic twin-arginine motif in their signal peptide across membranes.</text>
</comment>
<dbReference type="PANTHER" id="PTHR30371:SF0">
    <property type="entry name" value="SEC-INDEPENDENT PROTEIN TRANSLOCASE PROTEIN TATC, CHLOROPLASTIC-RELATED"/>
    <property type="match status" value="1"/>
</dbReference>
<comment type="subcellular location">
    <subcellularLocation>
        <location evidence="5">Cell membrane</location>
        <topology evidence="5">Multi-pass membrane protein</topology>
    </subcellularLocation>
    <subcellularLocation>
        <location evidence="1">Membrane</location>
        <topology evidence="1">Multi-pass membrane protein</topology>
    </subcellularLocation>
</comment>
<keyword evidence="4 5" id="KW-0472">Membrane</keyword>
<protein>
    <recommendedName>
        <fullName evidence="5">Sec-independent protein translocase protein TatC</fullName>
    </recommendedName>
</protein>
<proteinExistence type="inferred from homology"/>
<sequence>MAVPDLFADSTMSFGEHLEALRGHLFRCVIYLLVACIPAAYLAEDVLDLATAPINAALQEYVPGEEKLATGDEIVGGGFWDNLMNAFSGDVAEKTVEQATGEEPIEEVPAASDGLVIRMTRGALRKLLQGPDDETVSLFVELTPQQEAVLSGRSNLSNGLVSNELMGPFMIYIKAILVTAFTFASPLIFWEMWMFVGAGLYPHERKYVYLYLPISLGLFFSGAAFCFTVVFQFVLPFLLSFNDLVETVPLIDANKWFSFALMLPAMFGLSFQLPLVMLALNRLGIVEAQFYRTNIRMAILVIAGLSVVLTPSDPGSMLAMMIPLVGLYFVGIWMCEHFPTPGGVESPFGEEAEEPAKLEA</sequence>
<dbReference type="RefSeq" id="WP_145360732.1">
    <property type="nucleotide sequence ID" value="NZ_CP036265.1"/>
</dbReference>
<organism evidence="6 7">
    <name type="scientific">Alienimonas californiensis</name>
    <dbReference type="NCBI Taxonomy" id="2527989"/>
    <lineage>
        <taxon>Bacteria</taxon>
        <taxon>Pseudomonadati</taxon>
        <taxon>Planctomycetota</taxon>
        <taxon>Planctomycetia</taxon>
        <taxon>Planctomycetales</taxon>
        <taxon>Planctomycetaceae</taxon>
        <taxon>Alienimonas</taxon>
    </lineage>
</organism>
<keyword evidence="5" id="KW-0811">Translocation</keyword>
<dbReference type="Proteomes" id="UP000318741">
    <property type="component" value="Chromosome"/>
</dbReference>
<feature type="transmembrane region" description="Helical" evidence="5">
    <location>
        <begin position="293"/>
        <end position="311"/>
    </location>
</feature>
<keyword evidence="7" id="KW-1185">Reference proteome</keyword>
<dbReference type="AlphaFoldDB" id="A0A517PED7"/>
<reference evidence="6 7" key="1">
    <citation type="submission" date="2019-02" db="EMBL/GenBank/DDBJ databases">
        <title>Deep-cultivation of Planctomycetes and their phenomic and genomic characterization uncovers novel biology.</title>
        <authorList>
            <person name="Wiegand S."/>
            <person name="Jogler M."/>
            <person name="Boedeker C."/>
            <person name="Pinto D."/>
            <person name="Vollmers J."/>
            <person name="Rivas-Marin E."/>
            <person name="Kohn T."/>
            <person name="Peeters S.H."/>
            <person name="Heuer A."/>
            <person name="Rast P."/>
            <person name="Oberbeckmann S."/>
            <person name="Bunk B."/>
            <person name="Jeske O."/>
            <person name="Meyerdierks A."/>
            <person name="Storesund J.E."/>
            <person name="Kallscheuer N."/>
            <person name="Luecker S."/>
            <person name="Lage O.M."/>
            <person name="Pohl T."/>
            <person name="Merkel B.J."/>
            <person name="Hornburger P."/>
            <person name="Mueller R.-W."/>
            <person name="Bruemmer F."/>
            <person name="Labrenz M."/>
            <person name="Spormann A.M."/>
            <person name="Op den Camp H."/>
            <person name="Overmann J."/>
            <person name="Amann R."/>
            <person name="Jetten M.S.M."/>
            <person name="Mascher T."/>
            <person name="Medema M.H."/>
            <person name="Devos D.P."/>
            <person name="Kaster A.-K."/>
            <person name="Ovreas L."/>
            <person name="Rohde M."/>
            <person name="Galperin M.Y."/>
            <person name="Jogler C."/>
        </authorList>
    </citation>
    <scope>NUCLEOTIDE SEQUENCE [LARGE SCALE GENOMIC DNA]</scope>
    <source>
        <strain evidence="6 7">CA12</strain>
    </source>
</reference>
<dbReference type="Pfam" id="PF00902">
    <property type="entry name" value="TatC"/>
    <property type="match status" value="1"/>
</dbReference>